<evidence type="ECO:0000259" key="1">
    <source>
        <dbReference type="PROSITE" id="PS51781"/>
    </source>
</evidence>
<sequence>MVRAQELGKTAQVVTEQLNLRSGPSTSNPVIHKMHQGTLVKILERWEGWARLSLADNPSITGWASARYLEASSATFSAGANDYFAEFITRYGTPREQGYLPELDTHFAFFCANGFGLALFRETDEGGVGWTSDDWCVRDVLAKDIDGDGQYEIVYFSGGGGTGSFGIKERHLYWPPGVAEPARGYDYLTLSQSQGMVPDEDVGAQWEEHREMRYGQKCRDSVYTPDWPADALSRPVVICELSEQKTIELIAYGGGGNLHGNANIEEFVKVNAARGFELVGAGTPDVLKALSREHLERASTAQGEALENLSLQSLDAVDTGVRQELSKERQAMIAEWLK</sequence>
<dbReference type="Gene3D" id="2.30.30.40">
    <property type="entry name" value="SH3 Domains"/>
    <property type="match status" value="1"/>
</dbReference>
<keyword evidence="3" id="KW-1185">Reference proteome</keyword>
<feature type="domain" description="SH3b" evidence="1">
    <location>
        <begin position="8"/>
        <end position="73"/>
    </location>
</feature>
<dbReference type="Pfam" id="PF08239">
    <property type="entry name" value="SH3_3"/>
    <property type="match status" value="1"/>
</dbReference>
<reference evidence="2 3" key="1">
    <citation type="submission" date="2024-04" db="EMBL/GenBank/DDBJ databases">
        <title>Draft genome sequence of Pseudophaeobacter arcticus NBRC 116598.</title>
        <authorList>
            <person name="Miyakawa T."/>
            <person name="Kusuya Y."/>
            <person name="Miura T."/>
        </authorList>
    </citation>
    <scope>NUCLEOTIDE SEQUENCE [LARGE SCALE GENOMIC DNA]</scope>
    <source>
        <strain evidence="2 3">SU-CL00105</strain>
    </source>
</reference>
<protein>
    <recommendedName>
        <fullName evidence="1">SH3b domain-containing protein</fullName>
    </recommendedName>
</protein>
<comment type="caution">
    <text evidence="2">The sequence shown here is derived from an EMBL/GenBank/DDBJ whole genome shotgun (WGS) entry which is preliminary data.</text>
</comment>
<dbReference type="SMART" id="SM00287">
    <property type="entry name" value="SH3b"/>
    <property type="match status" value="1"/>
</dbReference>
<organism evidence="2 3">
    <name type="scientific">Pseudophaeobacter arcticus</name>
    <dbReference type="NCBI Taxonomy" id="385492"/>
    <lineage>
        <taxon>Bacteria</taxon>
        <taxon>Pseudomonadati</taxon>
        <taxon>Pseudomonadota</taxon>
        <taxon>Alphaproteobacteria</taxon>
        <taxon>Rhodobacterales</taxon>
        <taxon>Paracoccaceae</taxon>
        <taxon>Pseudophaeobacter</taxon>
    </lineage>
</organism>
<dbReference type="InterPro" id="IPR003646">
    <property type="entry name" value="SH3-like_bac-type"/>
</dbReference>
<accession>A0ABQ0AIP2</accession>
<evidence type="ECO:0000313" key="2">
    <source>
        <dbReference type="EMBL" id="GAA6195742.1"/>
    </source>
</evidence>
<dbReference type="EMBL" id="BAABWU010000003">
    <property type="protein sequence ID" value="GAA6195742.1"/>
    <property type="molecule type" value="Genomic_DNA"/>
</dbReference>
<dbReference type="Proteomes" id="UP001441944">
    <property type="component" value="Unassembled WGS sequence"/>
</dbReference>
<evidence type="ECO:0000313" key="3">
    <source>
        <dbReference type="Proteomes" id="UP001441944"/>
    </source>
</evidence>
<gene>
    <name evidence="2" type="ORF">NBRC116598_11860</name>
</gene>
<dbReference type="PROSITE" id="PS51781">
    <property type="entry name" value="SH3B"/>
    <property type="match status" value="1"/>
</dbReference>
<name>A0ABQ0AIP2_9RHOB</name>
<proteinExistence type="predicted"/>